<dbReference type="EMBL" id="PQVF01000002">
    <property type="protein sequence ID" value="POY38338.1"/>
    <property type="molecule type" value="Genomic_DNA"/>
</dbReference>
<comment type="caution">
    <text evidence="9">The sequence shown here is derived from an EMBL/GenBank/DDBJ whole genome shotgun (WGS) entry which is preliminary data.</text>
</comment>
<dbReference type="PANTHER" id="PTHR43570:SF16">
    <property type="entry name" value="ALDEHYDE DEHYDROGENASE TYPE III, ISOFORM Q"/>
    <property type="match status" value="1"/>
</dbReference>
<comment type="similarity">
    <text evidence="1 4 7">Belongs to the aldehyde dehydrogenase family.</text>
</comment>
<feature type="active site" evidence="5">
    <location>
        <position position="252"/>
    </location>
</feature>
<dbReference type="RefSeq" id="WP_103787568.1">
    <property type="nucleotide sequence ID" value="NZ_PQVF01000002.1"/>
</dbReference>
<dbReference type="SUPFAM" id="SSF53720">
    <property type="entry name" value="ALDH-like"/>
    <property type="match status" value="1"/>
</dbReference>
<reference evidence="9 10" key="1">
    <citation type="submission" date="2018-01" db="EMBL/GenBank/DDBJ databases">
        <authorList>
            <person name="Gaut B.S."/>
            <person name="Morton B.R."/>
            <person name="Clegg M.T."/>
            <person name="Duvall M.R."/>
        </authorList>
    </citation>
    <scope>NUCLEOTIDE SEQUENCE [LARGE SCALE GENOMIC DNA]</scope>
    <source>
        <strain evidence="9 10">HR-AV</strain>
    </source>
</reference>
<dbReference type="Proteomes" id="UP000236893">
    <property type="component" value="Unassembled WGS sequence"/>
</dbReference>
<dbReference type="PANTHER" id="PTHR43570">
    <property type="entry name" value="ALDEHYDE DEHYDROGENASE"/>
    <property type="match status" value="1"/>
</dbReference>
<dbReference type="FunFam" id="3.40.309.10:FF:000003">
    <property type="entry name" value="Aldehyde dehydrogenase"/>
    <property type="match status" value="1"/>
</dbReference>
<dbReference type="PROSITE" id="PS00687">
    <property type="entry name" value="ALDEHYDE_DEHYDR_GLU"/>
    <property type="match status" value="1"/>
</dbReference>
<dbReference type="Gene3D" id="3.40.605.10">
    <property type="entry name" value="Aldehyde Dehydrogenase, Chain A, domain 1"/>
    <property type="match status" value="1"/>
</dbReference>
<dbReference type="PROSITE" id="PS00070">
    <property type="entry name" value="ALDEHYDE_DEHYDR_CYS"/>
    <property type="match status" value="1"/>
</dbReference>
<sequence length="464" mass="52106">MIAEIGHSAFHSIINNQAAYFKSGATLSYQFRLDQLKRLKQVIRNNEQAIFDALNKDLNKHEFESYSTEVGVVYEELNFAIKNLKSWMKPERQSTPFALFPSSSYIHKDPLGCVLIIAPWNYPFQLLINPLIGAIAGGNCTVLKPSELAPATAEIVEKIITEVFDPAYVATIQGDGAQVIPEIMNSHRFDLVFFTGSIPVGYAIAEIAAKKLTPVILELGGKSPCIVDKDVDLHNAAKRIVWGKFTNAGQTCVAPDYLMVHNSRKKELIELIKKYTNEFYTETPSSGDYGRIINKRRFTTLKNYLEQGNIIFGGQTTEEELYIAPTLMENVSIDAPLMTDEIFGPILPVYGFDSYKETLALINKNANPLAFYLFTSNKETEQFYINKVSFGGGCINNTLIHLGNPHLPFGGVGNSGIGYYHGKFSFDAFTRMKAVLKTQTWFDSGIQYAPFKEKIKLLRMFLRY</sequence>
<dbReference type="InterPro" id="IPR016160">
    <property type="entry name" value="Ald_DH_CS_CYS"/>
</dbReference>
<evidence type="ECO:0000256" key="3">
    <source>
        <dbReference type="ARBA" id="ARBA00023027"/>
    </source>
</evidence>
<protein>
    <recommendedName>
        <fullName evidence="4">Aldehyde dehydrogenase</fullName>
    </recommendedName>
</protein>
<dbReference type="InterPro" id="IPR015590">
    <property type="entry name" value="Aldehyde_DH_dom"/>
</dbReference>
<evidence type="ECO:0000259" key="8">
    <source>
        <dbReference type="Pfam" id="PF00171"/>
    </source>
</evidence>
<dbReference type="OrthoDB" id="781568at2"/>
<organism evidence="9 10">
    <name type="scientific">Solitalea longa</name>
    <dbReference type="NCBI Taxonomy" id="2079460"/>
    <lineage>
        <taxon>Bacteria</taxon>
        <taxon>Pseudomonadati</taxon>
        <taxon>Bacteroidota</taxon>
        <taxon>Sphingobacteriia</taxon>
        <taxon>Sphingobacteriales</taxon>
        <taxon>Sphingobacteriaceae</taxon>
        <taxon>Solitalea</taxon>
    </lineage>
</organism>
<dbReference type="FunFam" id="3.40.605.10:FF:000004">
    <property type="entry name" value="Aldehyde dehydrogenase"/>
    <property type="match status" value="1"/>
</dbReference>
<dbReference type="InterPro" id="IPR016162">
    <property type="entry name" value="Ald_DH_N"/>
</dbReference>
<dbReference type="InterPro" id="IPR016163">
    <property type="entry name" value="Ald_DH_C"/>
</dbReference>
<keyword evidence="2 4" id="KW-0560">Oxidoreductase</keyword>
<dbReference type="CDD" id="cd07136">
    <property type="entry name" value="ALDH_YwdH-P39616"/>
    <property type="match status" value="1"/>
</dbReference>
<dbReference type="InterPro" id="IPR029510">
    <property type="entry name" value="Ald_DH_CS_GLU"/>
</dbReference>
<name>A0A2S5A6Y0_9SPHI</name>
<evidence type="ECO:0000256" key="6">
    <source>
        <dbReference type="PROSITE-ProRule" id="PRU10007"/>
    </source>
</evidence>
<evidence type="ECO:0000313" key="10">
    <source>
        <dbReference type="Proteomes" id="UP000236893"/>
    </source>
</evidence>
<evidence type="ECO:0000256" key="7">
    <source>
        <dbReference type="RuleBase" id="RU003345"/>
    </source>
</evidence>
<dbReference type="InterPro" id="IPR016161">
    <property type="entry name" value="Ald_DH/histidinol_DH"/>
</dbReference>
<dbReference type="AlphaFoldDB" id="A0A2S5A6Y0"/>
<feature type="active site" evidence="5 6">
    <location>
        <position position="218"/>
    </location>
</feature>
<keyword evidence="3" id="KW-0520">NAD</keyword>
<evidence type="ECO:0000256" key="4">
    <source>
        <dbReference type="PIRNR" id="PIRNR036492"/>
    </source>
</evidence>
<evidence type="ECO:0000256" key="1">
    <source>
        <dbReference type="ARBA" id="ARBA00009986"/>
    </source>
</evidence>
<evidence type="ECO:0000256" key="2">
    <source>
        <dbReference type="ARBA" id="ARBA00023002"/>
    </source>
</evidence>
<dbReference type="PIRSF" id="PIRSF036492">
    <property type="entry name" value="ALDH"/>
    <property type="match status" value="1"/>
</dbReference>
<accession>A0A2S5A6Y0</accession>
<dbReference type="GO" id="GO:0006081">
    <property type="term" value="P:aldehyde metabolic process"/>
    <property type="evidence" value="ECO:0007669"/>
    <property type="project" value="InterPro"/>
</dbReference>
<dbReference type="InterPro" id="IPR012394">
    <property type="entry name" value="Aldehyde_DH_NAD(P)"/>
</dbReference>
<evidence type="ECO:0000256" key="5">
    <source>
        <dbReference type="PIRSR" id="PIRSR036492-1"/>
    </source>
</evidence>
<gene>
    <name evidence="9" type="ORF">C3K47_02775</name>
</gene>
<evidence type="ECO:0000313" key="9">
    <source>
        <dbReference type="EMBL" id="POY38338.1"/>
    </source>
</evidence>
<proteinExistence type="inferred from homology"/>
<dbReference type="GO" id="GO:0005737">
    <property type="term" value="C:cytoplasm"/>
    <property type="evidence" value="ECO:0007669"/>
    <property type="project" value="TreeGrafter"/>
</dbReference>
<keyword evidence="10" id="KW-1185">Reference proteome</keyword>
<dbReference type="GO" id="GO:0004029">
    <property type="term" value="F:aldehyde dehydrogenase (NAD+) activity"/>
    <property type="evidence" value="ECO:0007669"/>
    <property type="project" value="TreeGrafter"/>
</dbReference>
<feature type="domain" description="Aldehyde dehydrogenase" evidence="8">
    <location>
        <begin position="5"/>
        <end position="435"/>
    </location>
</feature>
<dbReference type="Gene3D" id="3.40.309.10">
    <property type="entry name" value="Aldehyde Dehydrogenase, Chain A, domain 2"/>
    <property type="match status" value="1"/>
</dbReference>
<dbReference type="Pfam" id="PF00171">
    <property type="entry name" value="Aldedh"/>
    <property type="match status" value="1"/>
</dbReference>